<dbReference type="EMBL" id="BAABRO010000001">
    <property type="protein sequence ID" value="GAA5505341.1"/>
    <property type="molecule type" value="Genomic_DNA"/>
</dbReference>
<accession>A0ABP9VKY6</accession>
<dbReference type="Proteomes" id="UP001416858">
    <property type="component" value="Unassembled WGS sequence"/>
</dbReference>
<name>A0ABP9VKY6_9BACT</name>
<protein>
    <submittedName>
        <fullName evidence="1">Uncharacterized protein</fullName>
    </submittedName>
</protein>
<comment type="caution">
    <text evidence="1">The sequence shown here is derived from an EMBL/GenBank/DDBJ whole genome shotgun (WGS) entry which is preliminary data.</text>
</comment>
<reference evidence="1 2" key="1">
    <citation type="submission" date="2024-02" db="EMBL/GenBank/DDBJ databases">
        <title>Rhodopirellula caenicola NBRC 110016.</title>
        <authorList>
            <person name="Ichikawa N."/>
            <person name="Katano-Makiyama Y."/>
            <person name="Hidaka K."/>
        </authorList>
    </citation>
    <scope>NUCLEOTIDE SEQUENCE [LARGE SCALE GENOMIC DNA]</scope>
    <source>
        <strain evidence="1 2">NBRC 110016</strain>
    </source>
</reference>
<organism evidence="1 2">
    <name type="scientific">Novipirellula caenicola</name>
    <dbReference type="NCBI Taxonomy" id="1536901"/>
    <lineage>
        <taxon>Bacteria</taxon>
        <taxon>Pseudomonadati</taxon>
        <taxon>Planctomycetota</taxon>
        <taxon>Planctomycetia</taxon>
        <taxon>Pirellulales</taxon>
        <taxon>Pirellulaceae</taxon>
        <taxon>Novipirellula</taxon>
    </lineage>
</organism>
<proteinExistence type="predicted"/>
<gene>
    <name evidence="1" type="ORF">Rcae01_00785</name>
</gene>
<evidence type="ECO:0000313" key="2">
    <source>
        <dbReference type="Proteomes" id="UP001416858"/>
    </source>
</evidence>
<keyword evidence="2" id="KW-1185">Reference proteome</keyword>
<sequence>MVSTFAPEQTGRHSVCFLGSMTCEFLSDRKAYAAHTMQAAVTAIASPNPNLVAGGAGKSKQTSKQSKMGWTRLIQRCGICQPSSAAAQRTNT</sequence>
<evidence type="ECO:0000313" key="1">
    <source>
        <dbReference type="EMBL" id="GAA5505341.1"/>
    </source>
</evidence>